<feature type="region of interest" description="Disordered" evidence="1">
    <location>
        <begin position="81"/>
        <end position="109"/>
    </location>
</feature>
<sequence>MAEDDPARGEPRSRPARPAAPRGSGAETGYAVIGTMISGMAVWGGAGWLLDRWLDTRVFLPVGIILGISVAIYLVVKRYGGPPPTPGASDTSTTPGGRRSRPRTQKGQR</sequence>
<dbReference type="RefSeq" id="WP_075014556.1">
    <property type="nucleotide sequence ID" value="NZ_FOWE01000007.1"/>
</dbReference>
<dbReference type="AlphaFoldDB" id="A0A1I5GRD5"/>
<accession>A0A1I5GRD5</accession>
<feature type="compositionally biased region" description="Basic residues" evidence="1">
    <location>
        <begin position="98"/>
        <end position="109"/>
    </location>
</feature>
<dbReference type="EMBL" id="FOWE01000007">
    <property type="protein sequence ID" value="SFO38575.1"/>
    <property type="molecule type" value="Genomic_DNA"/>
</dbReference>
<keyword evidence="2" id="KW-1133">Transmembrane helix</keyword>
<evidence type="ECO:0000256" key="2">
    <source>
        <dbReference type="SAM" id="Phobius"/>
    </source>
</evidence>
<dbReference type="InterPro" id="IPR032820">
    <property type="entry name" value="ATPase_put"/>
</dbReference>
<feature type="transmembrane region" description="Helical" evidence="2">
    <location>
        <begin position="58"/>
        <end position="76"/>
    </location>
</feature>
<feature type="transmembrane region" description="Helical" evidence="2">
    <location>
        <begin position="30"/>
        <end position="51"/>
    </location>
</feature>
<feature type="region of interest" description="Disordered" evidence="1">
    <location>
        <begin position="1"/>
        <end position="27"/>
    </location>
</feature>
<keyword evidence="4" id="KW-1185">Reference proteome</keyword>
<name>A0A1I5GRD5_9ACTN</name>
<dbReference type="OrthoDB" id="5193039at2"/>
<evidence type="ECO:0000313" key="4">
    <source>
        <dbReference type="Proteomes" id="UP000183642"/>
    </source>
</evidence>
<dbReference type="Pfam" id="PF09527">
    <property type="entry name" value="ATPase_gene1"/>
    <property type="match status" value="1"/>
</dbReference>
<gene>
    <name evidence="3" type="ORF">SAMN05660359_03065</name>
</gene>
<evidence type="ECO:0000313" key="3">
    <source>
        <dbReference type="EMBL" id="SFO38575.1"/>
    </source>
</evidence>
<protein>
    <submittedName>
        <fullName evidence="3">FoF1-type ATP synthase assembly protein I</fullName>
    </submittedName>
</protein>
<feature type="compositionally biased region" description="Low complexity" evidence="1">
    <location>
        <begin position="16"/>
        <end position="27"/>
    </location>
</feature>
<proteinExistence type="predicted"/>
<evidence type="ECO:0000256" key="1">
    <source>
        <dbReference type="SAM" id="MobiDB-lite"/>
    </source>
</evidence>
<keyword evidence="2" id="KW-0812">Transmembrane</keyword>
<organism evidence="3 4">
    <name type="scientific">Geodermatophilus obscurus</name>
    <dbReference type="NCBI Taxonomy" id="1861"/>
    <lineage>
        <taxon>Bacteria</taxon>
        <taxon>Bacillati</taxon>
        <taxon>Actinomycetota</taxon>
        <taxon>Actinomycetes</taxon>
        <taxon>Geodermatophilales</taxon>
        <taxon>Geodermatophilaceae</taxon>
        <taxon>Geodermatophilus</taxon>
    </lineage>
</organism>
<feature type="compositionally biased region" description="Basic and acidic residues" evidence="1">
    <location>
        <begin position="1"/>
        <end position="13"/>
    </location>
</feature>
<dbReference type="Proteomes" id="UP000183642">
    <property type="component" value="Unassembled WGS sequence"/>
</dbReference>
<reference evidence="4" key="1">
    <citation type="submission" date="2016-10" db="EMBL/GenBank/DDBJ databases">
        <authorList>
            <person name="Varghese N."/>
            <person name="Submissions S."/>
        </authorList>
    </citation>
    <scope>NUCLEOTIDE SEQUENCE [LARGE SCALE GENOMIC DNA]</scope>
    <source>
        <strain evidence="4">DSM 43161</strain>
    </source>
</reference>
<keyword evidence="2" id="KW-0472">Membrane</keyword>